<evidence type="ECO:0000256" key="12">
    <source>
        <dbReference type="ARBA" id="ARBA00022989"/>
    </source>
</evidence>
<dbReference type="PROSITE" id="PS50929">
    <property type="entry name" value="ABC_TM1F"/>
    <property type="match status" value="1"/>
</dbReference>
<dbReference type="GO" id="GO:0006508">
    <property type="term" value="P:proteolysis"/>
    <property type="evidence" value="ECO:0007669"/>
    <property type="project" value="UniProtKB-KW"/>
</dbReference>
<evidence type="ECO:0000256" key="6">
    <source>
        <dbReference type="ARBA" id="ARBA00022741"/>
    </source>
</evidence>
<keyword evidence="3" id="KW-1003">Cell membrane</keyword>
<keyword evidence="6" id="KW-0547">Nucleotide-binding</keyword>
<evidence type="ECO:0000259" key="16">
    <source>
        <dbReference type="PROSITE" id="PS50893"/>
    </source>
</evidence>
<evidence type="ECO:0000256" key="10">
    <source>
        <dbReference type="ARBA" id="ARBA00022927"/>
    </source>
</evidence>
<feature type="transmembrane region" description="Helical" evidence="15">
    <location>
        <begin position="273"/>
        <end position="296"/>
    </location>
</feature>
<keyword evidence="13 15" id="KW-0472">Membrane</keyword>
<keyword evidence="2" id="KW-0813">Transport</keyword>
<evidence type="ECO:0000256" key="15">
    <source>
        <dbReference type="SAM" id="Phobius"/>
    </source>
</evidence>
<feature type="domain" description="ABC transporter" evidence="16">
    <location>
        <begin position="481"/>
        <end position="715"/>
    </location>
</feature>
<name>A0A318EVW3_9FIRM</name>
<dbReference type="Gene3D" id="3.40.50.300">
    <property type="entry name" value="P-loop containing nucleotide triphosphate hydrolases"/>
    <property type="match status" value="1"/>
</dbReference>
<dbReference type="InterPro" id="IPR011527">
    <property type="entry name" value="ABC1_TM_dom"/>
</dbReference>
<dbReference type="PROSITE" id="PS50990">
    <property type="entry name" value="PEPTIDASE_C39"/>
    <property type="match status" value="1"/>
</dbReference>
<dbReference type="AlphaFoldDB" id="A0A318EVW3"/>
<keyword evidence="9 19" id="KW-0067">ATP-binding</keyword>
<evidence type="ECO:0000256" key="7">
    <source>
        <dbReference type="ARBA" id="ARBA00022801"/>
    </source>
</evidence>
<evidence type="ECO:0000313" key="19">
    <source>
        <dbReference type="EMBL" id="PXV93692.1"/>
    </source>
</evidence>
<dbReference type="SUPFAM" id="SSF90123">
    <property type="entry name" value="ABC transporter transmembrane region"/>
    <property type="match status" value="1"/>
</dbReference>
<feature type="domain" description="Peptidase C39" evidence="18">
    <location>
        <begin position="8"/>
        <end position="132"/>
    </location>
</feature>
<keyword evidence="8" id="KW-0788">Thiol protease</keyword>
<dbReference type="FunFam" id="3.40.50.300:FF:000287">
    <property type="entry name" value="Multidrug ABC transporter ATP-binding protein"/>
    <property type="match status" value="1"/>
</dbReference>
<evidence type="ECO:0000313" key="20">
    <source>
        <dbReference type="Proteomes" id="UP000247523"/>
    </source>
</evidence>
<dbReference type="Proteomes" id="UP000247523">
    <property type="component" value="Unassembled WGS sequence"/>
</dbReference>
<dbReference type="GO" id="GO:0034040">
    <property type="term" value="F:ATPase-coupled lipid transmembrane transporter activity"/>
    <property type="evidence" value="ECO:0007669"/>
    <property type="project" value="TreeGrafter"/>
</dbReference>
<evidence type="ECO:0000256" key="3">
    <source>
        <dbReference type="ARBA" id="ARBA00022475"/>
    </source>
</evidence>
<keyword evidence="10" id="KW-0653">Protein transport</keyword>
<evidence type="ECO:0000256" key="13">
    <source>
        <dbReference type="ARBA" id="ARBA00023136"/>
    </source>
</evidence>
<dbReference type="Pfam" id="PF03412">
    <property type="entry name" value="Peptidase_C39"/>
    <property type="match status" value="1"/>
</dbReference>
<dbReference type="CDD" id="cd02418">
    <property type="entry name" value="Peptidase_C39B"/>
    <property type="match status" value="1"/>
</dbReference>
<dbReference type="Gene3D" id="3.90.70.10">
    <property type="entry name" value="Cysteine proteinases"/>
    <property type="match status" value="1"/>
</dbReference>
<dbReference type="GO" id="GO:0015031">
    <property type="term" value="P:protein transport"/>
    <property type="evidence" value="ECO:0007669"/>
    <property type="project" value="UniProtKB-KW"/>
</dbReference>
<dbReference type="SMART" id="SM00382">
    <property type="entry name" value="AAA"/>
    <property type="match status" value="1"/>
</dbReference>
<dbReference type="RefSeq" id="WP_110290591.1">
    <property type="nucleotide sequence ID" value="NZ_QICS01000002.1"/>
</dbReference>
<dbReference type="Pfam" id="PF00005">
    <property type="entry name" value="ABC_tran"/>
    <property type="match status" value="1"/>
</dbReference>
<dbReference type="PROSITE" id="PS50893">
    <property type="entry name" value="ABC_TRANSPORTER_2"/>
    <property type="match status" value="1"/>
</dbReference>
<dbReference type="NCBIfam" id="TIGR01193">
    <property type="entry name" value="bacteriocin_ABC"/>
    <property type="match status" value="1"/>
</dbReference>
<feature type="transmembrane region" description="Helical" evidence="15">
    <location>
        <begin position="302"/>
        <end position="320"/>
    </location>
</feature>
<sequence>MRYTYVKQQDTTDCAAACLAMICLNYRKETTITRLRDMMGTDLKGTNLIGLSKCADELGFTSQAVRVDREGFLSKYTLPAIANIVTKEGLSHFVVIFKITDKHVVLGDPAKDLIRIEIDEFYKNFTGAMLILKPNQQFVAGKEKNEKLLNRYVKLLLPQKKLFIYSILASVLLTGLGIVSSLFNKILMDEILPYKLKNTLVMVLIVFALLAVTQVVIGFVRQWMMIYLSQKIDIPLMLGYFEHIYKLPMKFFATRKTGDIITRFSDAFTIKDIFTNIALTLIMDIAMALVTGVILFRMNTQLFVIIVFMTIISILLVFIFKQPYKKINEEQMQQASILNSQIIEGLRAVETVKGNANEETELEGIEREYIKSLRIALNEGMLSNIQSSISGLISQVGNLILMYFGIMQVINNHTTLGAMMAFMTLSGYFMDPVSRLVGLQLQIQEANISMRRMTEILDYEEEQETENRNTYQDIEKVDGDIEVKNVTFRYGNRKPVLKDISFTISKGKKVALVGASGSGKSTIAKLLLKYYEPENGEILIDGVDINEYSNTSLRKAISYVPQSIELFSKSIYDNIRVSKINSTLDEVKEAAKAADAHDFIKKLPMQYYTYLEEAGNGLSGGEKQRIALARAFLKKNEFYILDESTSNLDFATENIIFDMIYNKFRNKSMLIIAHRLATVKNCDEILVIDKGEVVEQGTHEELLERQGQYYRLWDMQQGNFVIREKEETEIIKEPEPNYDENELSYT</sequence>
<accession>A0A318EVW3</accession>
<keyword evidence="7" id="KW-0378">Hydrolase</keyword>
<dbReference type="InterPro" id="IPR003593">
    <property type="entry name" value="AAA+_ATPase"/>
</dbReference>
<keyword evidence="5 15" id="KW-0812">Transmembrane</keyword>
<organism evidence="19 20">
    <name type="scientific">Lachnotalea glycerini</name>
    <dbReference type="NCBI Taxonomy" id="1763509"/>
    <lineage>
        <taxon>Bacteria</taxon>
        <taxon>Bacillati</taxon>
        <taxon>Bacillota</taxon>
        <taxon>Clostridia</taxon>
        <taxon>Lachnospirales</taxon>
        <taxon>Lachnospiraceae</taxon>
        <taxon>Lachnotalea</taxon>
    </lineage>
</organism>
<dbReference type="CDD" id="cd18570">
    <property type="entry name" value="ABC_6TM_PCAT1_LagD_like"/>
    <property type="match status" value="1"/>
</dbReference>
<dbReference type="InterPro" id="IPR017871">
    <property type="entry name" value="ABC_transporter-like_CS"/>
</dbReference>
<reference evidence="19 20" key="1">
    <citation type="submission" date="2018-05" db="EMBL/GenBank/DDBJ databases">
        <title>Genomic Encyclopedia of Type Strains, Phase IV (KMG-IV): sequencing the most valuable type-strain genomes for metagenomic binning, comparative biology and taxonomic classification.</title>
        <authorList>
            <person name="Goeker M."/>
        </authorList>
    </citation>
    <scope>NUCLEOTIDE SEQUENCE [LARGE SCALE GENOMIC DNA]</scope>
    <source>
        <strain evidence="19 20">DSM 28816</strain>
    </source>
</reference>
<evidence type="ECO:0000259" key="17">
    <source>
        <dbReference type="PROSITE" id="PS50929"/>
    </source>
</evidence>
<evidence type="ECO:0000256" key="1">
    <source>
        <dbReference type="ARBA" id="ARBA00004651"/>
    </source>
</evidence>
<gene>
    <name evidence="19" type="ORF">C8E03_102467</name>
</gene>
<dbReference type="GO" id="GO:0008234">
    <property type="term" value="F:cysteine-type peptidase activity"/>
    <property type="evidence" value="ECO:0007669"/>
    <property type="project" value="UniProtKB-KW"/>
</dbReference>
<evidence type="ECO:0000256" key="14">
    <source>
        <dbReference type="ARBA" id="ARBA00043264"/>
    </source>
</evidence>
<evidence type="ECO:0000256" key="8">
    <source>
        <dbReference type="ARBA" id="ARBA00022807"/>
    </source>
</evidence>
<dbReference type="GO" id="GO:0005524">
    <property type="term" value="F:ATP binding"/>
    <property type="evidence" value="ECO:0007669"/>
    <property type="project" value="UniProtKB-KW"/>
</dbReference>
<proteinExistence type="predicted"/>
<comment type="subcellular location">
    <subcellularLocation>
        <location evidence="1">Cell membrane</location>
        <topology evidence="1">Multi-pass membrane protein</topology>
    </subcellularLocation>
</comment>
<keyword evidence="4" id="KW-0645">Protease</keyword>
<dbReference type="EMBL" id="QICS01000002">
    <property type="protein sequence ID" value="PXV93692.1"/>
    <property type="molecule type" value="Genomic_DNA"/>
</dbReference>
<dbReference type="GO" id="GO:0005886">
    <property type="term" value="C:plasma membrane"/>
    <property type="evidence" value="ECO:0007669"/>
    <property type="project" value="UniProtKB-SubCell"/>
</dbReference>
<evidence type="ECO:0000256" key="2">
    <source>
        <dbReference type="ARBA" id="ARBA00022448"/>
    </source>
</evidence>
<evidence type="ECO:0000256" key="4">
    <source>
        <dbReference type="ARBA" id="ARBA00022670"/>
    </source>
</evidence>
<dbReference type="GO" id="GO:0016887">
    <property type="term" value="F:ATP hydrolysis activity"/>
    <property type="evidence" value="ECO:0007669"/>
    <property type="project" value="InterPro"/>
</dbReference>
<comment type="caution">
    <text evidence="19">The sequence shown here is derived from an EMBL/GenBank/DDBJ whole genome shotgun (WGS) entry which is preliminary data.</text>
</comment>
<dbReference type="InterPro" id="IPR036640">
    <property type="entry name" value="ABC1_TM_sf"/>
</dbReference>
<dbReference type="PANTHER" id="PTHR24221:SF654">
    <property type="entry name" value="ATP-BINDING CASSETTE SUB-FAMILY B MEMBER 6"/>
    <property type="match status" value="1"/>
</dbReference>
<dbReference type="Gene3D" id="1.20.1560.10">
    <property type="entry name" value="ABC transporter type 1, transmembrane domain"/>
    <property type="match status" value="1"/>
</dbReference>
<protein>
    <submittedName>
        <fullName evidence="19">ATP-binding cassette subfamily B protein</fullName>
    </submittedName>
</protein>
<dbReference type="InterPro" id="IPR039421">
    <property type="entry name" value="Type_1_exporter"/>
</dbReference>
<dbReference type="InterPro" id="IPR005074">
    <property type="entry name" value="Peptidase_C39"/>
</dbReference>
<dbReference type="PROSITE" id="PS00211">
    <property type="entry name" value="ABC_TRANSPORTER_1"/>
    <property type="match status" value="1"/>
</dbReference>
<evidence type="ECO:0000256" key="5">
    <source>
        <dbReference type="ARBA" id="ARBA00022692"/>
    </source>
</evidence>
<dbReference type="Pfam" id="PF00664">
    <property type="entry name" value="ABC_membrane"/>
    <property type="match status" value="1"/>
</dbReference>
<dbReference type="InterPro" id="IPR027417">
    <property type="entry name" value="P-loop_NTPase"/>
</dbReference>
<keyword evidence="12 15" id="KW-1133">Transmembrane helix</keyword>
<feature type="transmembrane region" description="Helical" evidence="15">
    <location>
        <begin position="162"/>
        <end position="180"/>
    </location>
</feature>
<feature type="transmembrane region" description="Helical" evidence="15">
    <location>
        <begin position="200"/>
        <end position="220"/>
    </location>
</feature>
<dbReference type="SUPFAM" id="SSF52540">
    <property type="entry name" value="P-loop containing nucleoside triphosphate hydrolases"/>
    <property type="match status" value="1"/>
</dbReference>
<keyword evidence="14" id="KW-0080">Bacteriocin transport</keyword>
<dbReference type="InterPro" id="IPR003439">
    <property type="entry name" value="ABC_transporter-like_ATP-bd"/>
</dbReference>
<evidence type="ECO:0000256" key="11">
    <source>
        <dbReference type="ARBA" id="ARBA00022967"/>
    </source>
</evidence>
<dbReference type="InterPro" id="IPR005897">
    <property type="entry name" value="Pept_C39_ABC_bacteriocin"/>
</dbReference>
<dbReference type="GO" id="GO:0043214">
    <property type="term" value="F:ABC-type bacteriocin transporter activity"/>
    <property type="evidence" value="ECO:0007669"/>
    <property type="project" value="InterPro"/>
</dbReference>
<dbReference type="PANTHER" id="PTHR24221">
    <property type="entry name" value="ATP-BINDING CASSETTE SUB-FAMILY B"/>
    <property type="match status" value="1"/>
</dbReference>
<feature type="domain" description="ABC transmembrane type-1" evidence="17">
    <location>
        <begin position="166"/>
        <end position="445"/>
    </location>
</feature>
<evidence type="ECO:0000256" key="9">
    <source>
        <dbReference type="ARBA" id="ARBA00022840"/>
    </source>
</evidence>
<evidence type="ECO:0000259" key="18">
    <source>
        <dbReference type="PROSITE" id="PS50990"/>
    </source>
</evidence>
<keyword evidence="11" id="KW-1278">Translocase</keyword>